<evidence type="ECO:0000259" key="1">
    <source>
        <dbReference type="Pfam" id="PF21841"/>
    </source>
</evidence>
<dbReference type="InterPro" id="IPR054195">
    <property type="entry name" value="DUF6900"/>
</dbReference>
<gene>
    <name evidence="2" type="ordered locus">SM11_chr0913</name>
</gene>
<dbReference type="RefSeq" id="WP_014529198.1">
    <property type="nucleotide sequence ID" value="NC_017325.1"/>
</dbReference>
<organism evidence="2 3">
    <name type="scientific">Sinorhizobium meliloti (strain SM11)</name>
    <dbReference type="NCBI Taxonomy" id="707241"/>
    <lineage>
        <taxon>Bacteria</taxon>
        <taxon>Pseudomonadati</taxon>
        <taxon>Pseudomonadota</taxon>
        <taxon>Alphaproteobacteria</taxon>
        <taxon>Hyphomicrobiales</taxon>
        <taxon>Rhizobiaceae</taxon>
        <taxon>Sinorhizobium/Ensifer group</taxon>
        <taxon>Sinorhizobium</taxon>
    </lineage>
</organism>
<protein>
    <recommendedName>
        <fullName evidence="1">DUF6900 domain-containing protein</fullName>
    </recommendedName>
</protein>
<evidence type="ECO:0000313" key="2">
    <source>
        <dbReference type="EMBL" id="AEH78190.1"/>
    </source>
</evidence>
<dbReference type="KEGG" id="smx:SM11_chr0913"/>
<name>F7X226_SINMM</name>
<dbReference type="HOGENOM" id="CLU_3030010_0_0_5"/>
<sequence>MARHKYRHTLSMDEYEFSHRIERTFLGIRSLVTRNSDALDFHNVSVWQVESALVT</sequence>
<accession>F7X226</accession>
<reference evidence="2 3" key="1">
    <citation type="journal article" date="2011" name="J. Biotechnol.">
        <title>The complete genome sequence of the dominant Sinorhizobium meliloti field isolate SM11 extends the S. meliloti pan-genome.</title>
        <authorList>
            <person name="Schneiker-Bekel S."/>
            <person name="Wibberg D."/>
            <person name="Bekel T."/>
            <person name="Blom J."/>
            <person name="Linke B."/>
            <person name="Neuweger H."/>
            <person name="Stiens M."/>
            <person name="Vorholter F.J."/>
            <person name="Weidner S."/>
            <person name="Goesmann A."/>
            <person name="Puhler A."/>
            <person name="Schluter A."/>
        </authorList>
    </citation>
    <scope>NUCLEOTIDE SEQUENCE [LARGE SCALE GENOMIC DNA]</scope>
    <source>
        <strain evidence="2 3">SM11</strain>
    </source>
</reference>
<dbReference type="Proteomes" id="UP000009045">
    <property type="component" value="Chromosome"/>
</dbReference>
<evidence type="ECO:0000313" key="3">
    <source>
        <dbReference type="Proteomes" id="UP000009045"/>
    </source>
</evidence>
<dbReference type="EMBL" id="CP001830">
    <property type="protein sequence ID" value="AEH78190.1"/>
    <property type="molecule type" value="Genomic_DNA"/>
</dbReference>
<dbReference type="Pfam" id="PF21841">
    <property type="entry name" value="DUF6900"/>
    <property type="match status" value="1"/>
</dbReference>
<dbReference type="AlphaFoldDB" id="F7X226"/>
<dbReference type="PATRIC" id="fig|707241.3.peg.958"/>
<feature type="domain" description="DUF6900" evidence="1">
    <location>
        <begin position="23"/>
        <end position="53"/>
    </location>
</feature>
<proteinExistence type="predicted"/>